<dbReference type="RefSeq" id="WP_344146895.1">
    <property type="nucleotide sequence ID" value="NZ_BAAAQI010000018.1"/>
</dbReference>
<comment type="caution">
    <text evidence="9">The sequence shown here is derived from an EMBL/GenBank/DDBJ whole genome shotgun (WGS) entry which is preliminary data.</text>
</comment>
<organism evidence="9 10">
    <name type="scientific">Streptomonospora arabica</name>
    <dbReference type="NCBI Taxonomy" id="412417"/>
    <lineage>
        <taxon>Bacteria</taxon>
        <taxon>Bacillati</taxon>
        <taxon>Actinomycetota</taxon>
        <taxon>Actinomycetes</taxon>
        <taxon>Streptosporangiales</taxon>
        <taxon>Nocardiopsidaceae</taxon>
        <taxon>Streptomonospora</taxon>
    </lineage>
</organism>
<feature type="region of interest" description="Disordered" evidence="6">
    <location>
        <begin position="189"/>
        <end position="209"/>
    </location>
</feature>
<dbReference type="Proteomes" id="UP001595858">
    <property type="component" value="Unassembled WGS sequence"/>
</dbReference>
<keyword evidence="7" id="KW-1133">Transmembrane helix</keyword>
<evidence type="ECO:0000256" key="3">
    <source>
        <dbReference type="ARBA" id="ARBA00022801"/>
    </source>
</evidence>
<evidence type="ECO:0000256" key="2">
    <source>
        <dbReference type="ARBA" id="ARBA00022670"/>
    </source>
</evidence>
<dbReference type="SUPFAM" id="SSF52743">
    <property type="entry name" value="Subtilisin-like"/>
    <property type="match status" value="1"/>
</dbReference>
<feature type="domain" description="Peptidase S8/S53" evidence="8">
    <location>
        <begin position="48"/>
        <end position="263"/>
    </location>
</feature>
<evidence type="ECO:0000259" key="8">
    <source>
        <dbReference type="Pfam" id="PF00082"/>
    </source>
</evidence>
<comment type="similarity">
    <text evidence="1 5">Belongs to the peptidase S8 family.</text>
</comment>
<dbReference type="PANTHER" id="PTHR43806">
    <property type="entry name" value="PEPTIDASE S8"/>
    <property type="match status" value="1"/>
</dbReference>
<dbReference type="PROSITE" id="PS51892">
    <property type="entry name" value="SUBTILASE"/>
    <property type="match status" value="1"/>
</dbReference>
<dbReference type="PRINTS" id="PR00723">
    <property type="entry name" value="SUBTILISIN"/>
</dbReference>
<feature type="region of interest" description="Disordered" evidence="6">
    <location>
        <begin position="284"/>
        <end position="305"/>
    </location>
</feature>
<protein>
    <submittedName>
        <fullName evidence="9">S8 family serine peptidase</fullName>
    </submittedName>
</protein>
<dbReference type="InterPro" id="IPR000209">
    <property type="entry name" value="Peptidase_S8/S53_dom"/>
</dbReference>
<dbReference type="InterPro" id="IPR050131">
    <property type="entry name" value="Peptidase_S8_subtilisin-like"/>
</dbReference>
<keyword evidence="7" id="KW-0472">Membrane</keyword>
<dbReference type="Pfam" id="PF00082">
    <property type="entry name" value="Peptidase_S8"/>
    <property type="match status" value="1"/>
</dbReference>
<dbReference type="PANTHER" id="PTHR43806:SF11">
    <property type="entry name" value="CEREVISIN-RELATED"/>
    <property type="match status" value="1"/>
</dbReference>
<evidence type="ECO:0000256" key="1">
    <source>
        <dbReference type="ARBA" id="ARBA00011073"/>
    </source>
</evidence>
<evidence type="ECO:0000313" key="10">
    <source>
        <dbReference type="Proteomes" id="UP001595858"/>
    </source>
</evidence>
<accession>A0ABV9SRP6</accession>
<comment type="caution">
    <text evidence="5">Lacks conserved residue(s) required for the propagation of feature annotation.</text>
</comment>
<keyword evidence="4" id="KW-0720">Serine protease</keyword>
<keyword evidence="10" id="KW-1185">Reference proteome</keyword>
<dbReference type="Gene3D" id="3.40.50.200">
    <property type="entry name" value="Peptidase S8/S53 domain"/>
    <property type="match status" value="1"/>
</dbReference>
<reference evidence="10" key="1">
    <citation type="journal article" date="2019" name="Int. J. Syst. Evol. Microbiol.">
        <title>The Global Catalogue of Microorganisms (GCM) 10K type strain sequencing project: providing services to taxonomists for standard genome sequencing and annotation.</title>
        <authorList>
            <consortium name="The Broad Institute Genomics Platform"/>
            <consortium name="The Broad Institute Genome Sequencing Center for Infectious Disease"/>
            <person name="Wu L."/>
            <person name="Ma J."/>
        </authorList>
    </citation>
    <scope>NUCLEOTIDE SEQUENCE [LARGE SCALE GENOMIC DNA]</scope>
    <source>
        <strain evidence="10">CGMCC 4.7304</strain>
    </source>
</reference>
<evidence type="ECO:0000256" key="4">
    <source>
        <dbReference type="ARBA" id="ARBA00022825"/>
    </source>
</evidence>
<dbReference type="InterPro" id="IPR036852">
    <property type="entry name" value="Peptidase_S8/S53_dom_sf"/>
</dbReference>
<proteinExistence type="inferred from homology"/>
<dbReference type="InterPro" id="IPR015500">
    <property type="entry name" value="Peptidase_S8_subtilisin-rel"/>
</dbReference>
<evidence type="ECO:0000256" key="5">
    <source>
        <dbReference type="PROSITE-ProRule" id="PRU01240"/>
    </source>
</evidence>
<keyword evidence="2" id="KW-0645">Protease</keyword>
<gene>
    <name evidence="9" type="ORF">ACFPCZ_20425</name>
</gene>
<evidence type="ECO:0000256" key="7">
    <source>
        <dbReference type="SAM" id="Phobius"/>
    </source>
</evidence>
<name>A0ABV9SRP6_9ACTN</name>
<evidence type="ECO:0000256" key="6">
    <source>
        <dbReference type="SAM" id="MobiDB-lite"/>
    </source>
</evidence>
<evidence type="ECO:0000313" key="9">
    <source>
        <dbReference type="EMBL" id="MFC4869006.1"/>
    </source>
</evidence>
<keyword evidence="3" id="KW-0378">Hydrolase</keyword>
<sequence>MQSSATVSRRPWTGVSLGLEQARELDDGSGTTVAVLAPRISASPEALSDAVTGTSGEDCSGYGTFLAGVVGARPVSGSGFTGVAPAAEIVRIPVGDPQSGAVTAGEIASGIGDAVDAGADVVLVGTAAWEGAGALDDAVTAAASADALVVAPASVTPQGETLPGHPAQHPEVLSVGSYDPKGEPVLVSPLPLDGGGETARTDVTAPGSRVMGVGPDGGHYVGGGDGVAAAFAAGTAALVRSREPDLSAAEVRERLMATARGATLGASGEAVGRGPIDPVAALTNSPERGEPPAGGGARFVAAPPPEGTWDAPVTIAIAGGAGLVVVFCALGAVVLRRGRARAWRPAAADEQISPAPDDGDDG</sequence>
<feature type="transmembrane region" description="Helical" evidence="7">
    <location>
        <begin position="313"/>
        <end position="335"/>
    </location>
</feature>
<keyword evidence="7" id="KW-0812">Transmembrane</keyword>
<dbReference type="EMBL" id="JBHSIY010000023">
    <property type="protein sequence ID" value="MFC4869006.1"/>
    <property type="molecule type" value="Genomic_DNA"/>
</dbReference>